<dbReference type="EMBL" id="BK015012">
    <property type="protein sequence ID" value="DAD87033.1"/>
    <property type="molecule type" value="Genomic_DNA"/>
</dbReference>
<proteinExistence type="predicted"/>
<name>A0A8S5MXI0_9CAUD</name>
<dbReference type="InterPro" id="IPR036619">
    <property type="entry name" value="NinB_sf"/>
</dbReference>
<organism evidence="1">
    <name type="scientific">Myoviridae sp. ctRRy11</name>
    <dbReference type="NCBI Taxonomy" id="2826651"/>
    <lineage>
        <taxon>Viruses</taxon>
        <taxon>Duplodnaviria</taxon>
        <taxon>Heunggongvirae</taxon>
        <taxon>Uroviricota</taxon>
        <taxon>Caudoviricetes</taxon>
    </lineage>
</organism>
<dbReference type="Gene3D" id="1.10.3790.10">
    <property type="entry name" value="NinB"/>
    <property type="match status" value="1"/>
</dbReference>
<reference evidence="1" key="1">
    <citation type="journal article" date="2021" name="Proc. Natl. Acad. Sci. U.S.A.">
        <title>A Catalog of Tens of Thousands of Viruses from Human Metagenomes Reveals Hidden Associations with Chronic Diseases.</title>
        <authorList>
            <person name="Tisza M.J."/>
            <person name="Buck C.B."/>
        </authorList>
    </citation>
    <scope>NUCLEOTIDE SEQUENCE</scope>
    <source>
        <strain evidence="1">CtRRy11</strain>
    </source>
</reference>
<evidence type="ECO:0000313" key="1">
    <source>
        <dbReference type="EMBL" id="DAD87033.1"/>
    </source>
</evidence>
<accession>A0A8S5MXI0</accession>
<protein>
    <submittedName>
        <fullName evidence="1">NinB protein</fullName>
    </submittedName>
</protein>
<sequence>MAQMNSKFVASRASKYINEDGDYVVSFVVKGTDKMGVNLAFEEQKAEKNKIEKLLEVDMKPYKSKRSIEQNAALWFLLTKLAEGVSGSKDKTNVEEMYCTMLEEANVESEFILAPKEIEESLRKSFRAIREKGTRIIEDKNGESKEMTVFQCFIGSSKYDTKQMYDLITRTLLRLDEEGINDSEIEHFRRKYEK</sequence>